<dbReference type="EMBL" id="NNRL01000164">
    <property type="protein sequence ID" value="OYR09194.1"/>
    <property type="molecule type" value="Genomic_DNA"/>
</dbReference>
<dbReference type="RefSeq" id="WP_094542019.1">
    <property type="nucleotide sequence ID" value="NZ_JBHEER010000001.1"/>
</dbReference>
<evidence type="ECO:0008006" key="3">
    <source>
        <dbReference type="Google" id="ProtNLM"/>
    </source>
</evidence>
<name>A0A256F2W7_9HYPH</name>
<keyword evidence="2" id="KW-1185">Reference proteome</keyword>
<dbReference type="Proteomes" id="UP000216478">
    <property type="component" value="Unassembled WGS sequence"/>
</dbReference>
<evidence type="ECO:0000313" key="2">
    <source>
        <dbReference type="Proteomes" id="UP000216478"/>
    </source>
</evidence>
<sequence length="131" mass="15057">MAIFDRMERQLSRTIDRTFAIRFAFTPMRSSPNGRSAGDPERQSWTGRGILEQNFEAAGVEIGKRDGTGNSLQSLVKGHRSEFSVDIHRYPDAVHAKQGDEIQFDDLRRFRVTDTRRDGMSRIVWALTELR</sequence>
<comment type="caution">
    <text evidence="1">The sequence shown here is derived from an EMBL/GenBank/DDBJ whole genome shotgun (WGS) entry which is preliminary data.</text>
</comment>
<protein>
    <recommendedName>
        <fullName evidence="3">Phage head-tail adaptor</fullName>
    </recommendedName>
</protein>
<proteinExistence type="predicted"/>
<reference evidence="1 2" key="1">
    <citation type="submission" date="2017-07" db="EMBL/GenBank/DDBJ databases">
        <title>Phylogenetic study on the rhizospheric bacterium Ochrobactrum sp. A44.</title>
        <authorList>
            <person name="Krzyzanowska D.M."/>
            <person name="Ossowicki A."/>
            <person name="Rajewska M."/>
            <person name="Maciag T."/>
            <person name="Kaczynski Z."/>
            <person name="Czerwicka M."/>
            <person name="Jafra S."/>
        </authorList>
    </citation>
    <scope>NUCLEOTIDE SEQUENCE [LARGE SCALE GENOMIC DNA]</scope>
    <source>
        <strain evidence="1 2">OgA9a</strain>
    </source>
</reference>
<dbReference type="AlphaFoldDB" id="A0A256F2W7"/>
<dbReference type="OrthoDB" id="8368175at2"/>
<gene>
    <name evidence="1" type="ORF">CEV33_2923</name>
</gene>
<organism evidence="1 2">
    <name type="scientific">Brucella grignonensis</name>
    <dbReference type="NCBI Taxonomy" id="94627"/>
    <lineage>
        <taxon>Bacteria</taxon>
        <taxon>Pseudomonadati</taxon>
        <taxon>Pseudomonadota</taxon>
        <taxon>Alphaproteobacteria</taxon>
        <taxon>Hyphomicrobiales</taxon>
        <taxon>Brucellaceae</taxon>
        <taxon>Brucella/Ochrobactrum group</taxon>
        <taxon>Brucella</taxon>
    </lineage>
</organism>
<evidence type="ECO:0000313" key="1">
    <source>
        <dbReference type="EMBL" id="OYR09194.1"/>
    </source>
</evidence>
<accession>A0A256F2W7</accession>